<comment type="caution">
    <text evidence="2">The sequence shown here is derived from an EMBL/GenBank/DDBJ whole genome shotgun (WGS) entry which is preliminary data.</text>
</comment>
<feature type="chain" id="PRO_5018078064" evidence="1">
    <location>
        <begin position="27"/>
        <end position="216"/>
    </location>
</feature>
<keyword evidence="1" id="KW-0732">Signal</keyword>
<dbReference type="SUPFAM" id="SSF101148">
    <property type="entry name" value="Plant invertase/pectin methylesterase inhibitor"/>
    <property type="match status" value="1"/>
</dbReference>
<accession>A0A3L6QNF0</accession>
<organism evidence="2 3">
    <name type="scientific">Panicum miliaceum</name>
    <name type="common">Proso millet</name>
    <name type="synonym">Broomcorn millet</name>
    <dbReference type="NCBI Taxonomy" id="4540"/>
    <lineage>
        <taxon>Eukaryota</taxon>
        <taxon>Viridiplantae</taxon>
        <taxon>Streptophyta</taxon>
        <taxon>Embryophyta</taxon>
        <taxon>Tracheophyta</taxon>
        <taxon>Spermatophyta</taxon>
        <taxon>Magnoliopsida</taxon>
        <taxon>Liliopsida</taxon>
        <taxon>Poales</taxon>
        <taxon>Poaceae</taxon>
        <taxon>PACMAD clade</taxon>
        <taxon>Panicoideae</taxon>
        <taxon>Panicodae</taxon>
        <taxon>Paniceae</taxon>
        <taxon>Panicinae</taxon>
        <taxon>Panicum</taxon>
        <taxon>Panicum sect. Panicum</taxon>
    </lineage>
</organism>
<name>A0A3L6QNF0_PANMI</name>
<feature type="signal peptide" evidence="1">
    <location>
        <begin position="1"/>
        <end position="26"/>
    </location>
</feature>
<evidence type="ECO:0000313" key="3">
    <source>
        <dbReference type="Proteomes" id="UP000275267"/>
    </source>
</evidence>
<reference evidence="3" key="1">
    <citation type="journal article" date="2019" name="Nat. Commun.">
        <title>The genome of broomcorn millet.</title>
        <authorList>
            <person name="Zou C."/>
            <person name="Miki D."/>
            <person name="Li D."/>
            <person name="Tang Q."/>
            <person name="Xiao L."/>
            <person name="Rajput S."/>
            <person name="Deng P."/>
            <person name="Jia W."/>
            <person name="Huang R."/>
            <person name="Zhang M."/>
            <person name="Sun Y."/>
            <person name="Hu J."/>
            <person name="Fu X."/>
            <person name="Schnable P.S."/>
            <person name="Li F."/>
            <person name="Zhang H."/>
            <person name="Feng B."/>
            <person name="Zhu X."/>
            <person name="Liu R."/>
            <person name="Schnable J.C."/>
            <person name="Zhu J.-K."/>
            <person name="Zhang H."/>
        </authorList>
    </citation>
    <scope>NUCLEOTIDE SEQUENCE [LARGE SCALE GENOMIC DNA]</scope>
</reference>
<proteinExistence type="predicted"/>
<evidence type="ECO:0000313" key="2">
    <source>
        <dbReference type="EMBL" id="RLM85340.1"/>
    </source>
</evidence>
<dbReference type="Proteomes" id="UP000275267">
    <property type="component" value="Unassembled WGS sequence"/>
</dbReference>
<keyword evidence="3" id="KW-1185">Reference proteome</keyword>
<protein>
    <submittedName>
        <fullName evidence="2">Uncharacterized protein</fullName>
    </submittedName>
</protein>
<evidence type="ECO:0000256" key="1">
    <source>
        <dbReference type="SAM" id="SignalP"/>
    </source>
</evidence>
<dbReference type="EMBL" id="PQIB02000011">
    <property type="protein sequence ID" value="RLM85340.1"/>
    <property type="molecule type" value="Genomic_DNA"/>
</dbReference>
<sequence length="216" mass="22359">MATHSFPAFALLLPAVLVTFAVSARASVATIMPSPAPAVEGRGFLHACCANTTNASACYDSLLPLAGSFHGNRVLVARAAAVLAFARLRNFRDGLCRLPPGATGAGRAVDMTLQFYVTSAEVSLGREGDSLAELRRLETAAGRGRGEQAEWDLHDANLYTGSVGSSATSCVDDLASIGDAGRKALAPPVGKQVVAWAANVHLHGDIALDVVSSMKL</sequence>
<dbReference type="OrthoDB" id="689801at2759"/>
<gene>
    <name evidence="2" type="ORF">C2845_PM04G20090</name>
</gene>
<dbReference type="InterPro" id="IPR035513">
    <property type="entry name" value="Invertase/methylesterase_inhib"/>
</dbReference>
<dbReference type="AlphaFoldDB" id="A0A3L6QNF0"/>